<evidence type="ECO:0000256" key="2">
    <source>
        <dbReference type="ARBA" id="ARBA00022516"/>
    </source>
</evidence>
<dbReference type="GO" id="GO:0009922">
    <property type="term" value="F:fatty acid elongase activity"/>
    <property type="evidence" value="ECO:0007669"/>
    <property type="project" value="UniProtKB-EC"/>
</dbReference>
<evidence type="ECO:0000256" key="5">
    <source>
        <dbReference type="ARBA" id="ARBA00022832"/>
    </source>
</evidence>
<dbReference type="GO" id="GO:0042761">
    <property type="term" value="P:very long-chain fatty acid biosynthetic process"/>
    <property type="evidence" value="ECO:0007669"/>
    <property type="project" value="TreeGrafter"/>
</dbReference>
<evidence type="ECO:0000313" key="11">
    <source>
        <dbReference type="EMBL" id="CAD7662993.1"/>
    </source>
</evidence>
<evidence type="ECO:0000256" key="3">
    <source>
        <dbReference type="ARBA" id="ARBA00022679"/>
    </source>
</evidence>
<dbReference type="PANTHER" id="PTHR11157">
    <property type="entry name" value="FATTY ACID ACYL TRANSFERASE-RELATED"/>
    <property type="match status" value="1"/>
</dbReference>
<keyword evidence="6 10" id="KW-1133">Transmembrane helix</keyword>
<evidence type="ECO:0000256" key="6">
    <source>
        <dbReference type="ARBA" id="ARBA00022989"/>
    </source>
</evidence>
<feature type="non-terminal residue" evidence="11">
    <location>
        <position position="1"/>
    </location>
</feature>
<evidence type="ECO:0000256" key="7">
    <source>
        <dbReference type="ARBA" id="ARBA00023098"/>
    </source>
</evidence>
<comment type="catalytic activity">
    <reaction evidence="10">
        <text>a very-long-chain acyl-CoA + malonyl-CoA + H(+) = a very-long-chain 3-oxoacyl-CoA + CO2 + CoA</text>
        <dbReference type="Rhea" id="RHEA:32727"/>
        <dbReference type="ChEBI" id="CHEBI:15378"/>
        <dbReference type="ChEBI" id="CHEBI:16526"/>
        <dbReference type="ChEBI" id="CHEBI:57287"/>
        <dbReference type="ChEBI" id="CHEBI:57384"/>
        <dbReference type="ChEBI" id="CHEBI:90725"/>
        <dbReference type="ChEBI" id="CHEBI:90736"/>
        <dbReference type="EC" id="2.3.1.199"/>
    </reaction>
</comment>
<keyword evidence="2 10" id="KW-0444">Lipid biosynthesis</keyword>
<name>A0A7R9QYZ1_9ACAR</name>
<dbReference type="OrthoDB" id="434092at2759"/>
<keyword evidence="12" id="KW-1185">Reference proteome</keyword>
<dbReference type="GO" id="GO:0019367">
    <property type="term" value="P:fatty acid elongation, saturated fatty acid"/>
    <property type="evidence" value="ECO:0007669"/>
    <property type="project" value="TreeGrafter"/>
</dbReference>
<feature type="transmembrane region" description="Helical" evidence="10">
    <location>
        <begin position="130"/>
        <end position="149"/>
    </location>
</feature>
<dbReference type="PANTHER" id="PTHR11157:SF69">
    <property type="entry name" value="ELONGATION OF VERY LONG CHAIN FATTY ACIDS PROTEIN 7"/>
    <property type="match status" value="1"/>
</dbReference>
<dbReference type="GO" id="GO:0034626">
    <property type="term" value="P:fatty acid elongation, polyunsaturated fatty acid"/>
    <property type="evidence" value="ECO:0007669"/>
    <property type="project" value="TreeGrafter"/>
</dbReference>
<keyword evidence="7 10" id="KW-0443">Lipid metabolism</keyword>
<reference evidence="11" key="1">
    <citation type="submission" date="2020-11" db="EMBL/GenBank/DDBJ databases">
        <authorList>
            <person name="Tran Van P."/>
        </authorList>
    </citation>
    <scope>NUCLEOTIDE SEQUENCE</scope>
</reference>
<dbReference type="EMBL" id="OC945099">
    <property type="protein sequence ID" value="CAD7662993.1"/>
    <property type="molecule type" value="Genomic_DNA"/>
</dbReference>
<evidence type="ECO:0000256" key="4">
    <source>
        <dbReference type="ARBA" id="ARBA00022692"/>
    </source>
</evidence>
<comment type="caution">
    <text evidence="10">Lacks conserved residue(s) required for the propagation of feature annotation.</text>
</comment>
<accession>A0A7R9QYZ1</accession>
<comment type="subcellular location">
    <subcellularLocation>
        <location evidence="1">Membrane</location>
        <topology evidence="1">Multi-pass membrane protein</topology>
    </subcellularLocation>
</comment>
<keyword evidence="5 10" id="KW-0276">Fatty acid metabolism</keyword>
<keyword evidence="8 10" id="KW-0472">Membrane</keyword>
<evidence type="ECO:0000256" key="9">
    <source>
        <dbReference type="ARBA" id="ARBA00023160"/>
    </source>
</evidence>
<keyword evidence="4 10" id="KW-0812">Transmembrane</keyword>
<dbReference type="GO" id="GO:0034625">
    <property type="term" value="P:fatty acid elongation, monounsaturated fatty acid"/>
    <property type="evidence" value="ECO:0007669"/>
    <property type="project" value="TreeGrafter"/>
</dbReference>
<evidence type="ECO:0000256" key="8">
    <source>
        <dbReference type="ARBA" id="ARBA00023136"/>
    </source>
</evidence>
<evidence type="ECO:0000256" key="10">
    <source>
        <dbReference type="RuleBase" id="RU361115"/>
    </source>
</evidence>
<organism evidence="11">
    <name type="scientific">Oppiella nova</name>
    <dbReference type="NCBI Taxonomy" id="334625"/>
    <lineage>
        <taxon>Eukaryota</taxon>
        <taxon>Metazoa</taxon>
        <taxon>Ecdysozoa</taxon>
        <taxon>Arthropoda</taxon>
        <taxon>Chelicerata</taxon>
        <taxon>Arachnida</taxon>
        <taxon>Acari</taxon>
        <taxon>Acariformes</taxon>
        <taxon>Sarcoptiformes</taxon>
        <taxon>Oribatida</taxon>
        <taxon>Brachypylina</taxon>
        <taxon>Oppioidea</taxon>
        <taxon>Oppiidae</taxon>
        <taxon>Oppiella</taxon>
    </lineage>
</organism>
<dbReference type="AlphaFoldDB" id="A0A7R9QYZ1"/>
<comment type="similarity">
    <text evidence="10">Belongs to the ELO family.</text>
</comment>
<protein>
    <recommendedName>
        <fullName evidence="10">Elongation of very long chain fatty acids protein</fullName>
        <ecNumber evidence="10">2.3.1.199</ecNumber>
    </recommendedName>
    <alternativeName>
        <fullName evidence="10">Very-long-chain 3-oxoacyl-CoA synthase</fullName>
    </alternativeName>
</protein>
<dbReference type="GO" id="GO:0030148">
    <property type="term" value="P:sphingolipid biosynthetic process"/>
    <property type="evidence" value="ECO:0007669"/>
    <property type="project" value="TreeGrafter"/>
</dbReference>
<keyword evidence="3 10" id="KW-0808">Transferase</keyword>
<dbReference type="Pfam" id="PF01151">
    <property type="entry name" value="ELO"/>
    <property type="match status" value="1"/>
</dbReference>
<dbReference type="GO" id="GO:0005789">
    <property type="term" value="C:endoplasmic reticulum membrane"/>
    <property type="evidence" value="ECO:0007669"/>
    <property type="project" value="TreeGrafter"/>
</dbReference>
<gene>
    <name evidence="11" type="ORF">ONB1V03_LOCUS19553</name>
</gene>
<proteinExistence type="inferred from homology"/>
<keyword evidence="9 10" id="KW-0275">Fatty acid biosynthesis</keyword>
<evidence type="ECO:0000313" key="12">
    <source>
        <dbReference type="Proteomes" id="UP000728032"/>
    </source>
</evidence>
<feature type="transmembrane region" description="Helical" evidence="10">
    <location>
        <begin position="50"/>
        <end position="70"/>
    </location>
</feature>
<dbReference type="Proteomes" id="UP000728032">
    <property type="component" value="Unassembled WGS sequence"/>
</dbReference>
<dbReference type="EMBL" id="CAJPVJ010030274">
    <property type="protein sequence ID" value="CAG2180130.1"/>
    <property type="molecule type" value="Genomic_DNA"/>
</dbReference>
<dbReference type="InterPro" id="IPR002076">
    <property type="entry name" value="ELO_fam"/>
</dbReference>
<sequence length="231" mass="27511">YWVDETDNRIKGYPLINGGPTQFATIMLLWLVFVMKIGPNFMAHRKPFGLHKILMIHNFLLVLINAYYIYASLKWLDFGRKSLDPKLPDRNDWSPPTLAVLDQKAMYFYTKLIDLLDTIFFVLRKKSNQISFLHIYHHFMVPILGFLVAKLCPQSVIVEVFCLLNSIVHTMMYLYYLLSAFGPQIQRYLWWKRYLTLYGLYCVLYGDMTEYPKPLKWFGLIQPFIFFYINI</sequence>
<feature type="transmembrane region" description="Helical" evidence="10">
    <location>
        <begin position="20"/>
        <end position="38"/>
    </location>
</feature>
<dbReference type="EC" id="2.3.1.199" evidence="10"/>
<feature type="transmembrane region" description="Helical" evidence="10">
    <location>
        <begin position="155"/>
        <end position="178"/>
    </location>
</feature>
<evidence type="ECO:0000256" key="1">
    <source>
        <dbReference type="ARBA" id="ARBA00004141"/>
    </source>
</evidence>